<name>A0A7I8VB83_9ANNE</name>
<dbReference type="PANTHER" id="PTHR12919:SF20">
    <property type="entry name" value="SMALL RIBOSOMAL SUBUNIT PROTEIN BS16M"/>
    <property type="match status" value="1"/>
</dbReference>
<keyword evidence="5" id="KW-0687">Ribonucleoprotein</keyword>
<comment type="caution">
    <text evidence="8">The sequence shown here is derived from an EMBL/GenBank/DDBJ whole genome shotgun (WGS) entry which is preliminary data.</text>
</comment>
<dbReference type="GO" id="GO:0003735">
    <property type="term" value="F:structural constituent of ribosome"/>
    <property type="evidence" value="ECO:0007669"/>
    <property type="project" value="InterPro"/>
</dbReference>
<dbReference type="FunFam" id="3.30.1320.10:FF:000004">
    <property type="entry name" value="28S ribosomal protein S16, mitochondrial"/>
    <property type="match status" value="1"/>
</dbReference>
<evidence type="ECO:0000256" key="1">
    <source>
        <dbReference type="ARBA" id="ARBA00004173"/>
    </source>
</evidence>
<dbReference type="InterPro" id="IPR000307">
    <property type="entry name" value="Ribosomal_bS16"/>
</dbReference>
<proteinExistence type="inferred from homology"/>
<dbReference type="Gene3D" id="3.30.1320.10">
    <property type="match status" value="1"/>
</dbReference>
<dbReference type="AlphaFoldDB" id="A0A7I8VB83"/>
<dbReference type="GO" id="GO:0005743">
    <property type="term" value="C:mitochondrial inner membrane"/>
    <property type="evidence" value="ECO:0007669"/>
    <property type="project" value="UniProtKB-ARBA"/>
</dbReference>
<dbReference type="Pfam" id="PF00886">
    <property type="entry name" value="Ribosomal_S16"/>
    <property type="match status" value="1"/>
</dbReference>
<gene>
    <name evidence="8" type="ORF">DGYR_LOCUS1702</name>
</gene>
<dbReference type="OrthoDB" id="407221at2759"/>
<evidence type="ECO:0000313" key="9">
    <source>
        <dbReference type="Proteomes" id="UP000549394"/>
    </source>
</evidence>
<evidence type="ECO:0000256" key="6">
    <source>
        <dbReference type="ARBA" id="ARBA00035263"/>
    </source>
</evidence>
<dbReference type="InterPro" id="IPR023803">
    <property type="entry name" value="Ribosomal_bS16_dom_sf"/>
</dbReference>
<evidence type="ECO:0000256" key="7">
    <source>
        <dbReference type="ARBA" id="ARBA00035438"/>
    </source>
</evidence>
<evidence type="ECO:0000313" key="8">
    <source>
        <dbReference type="EMBL" id="CAD5112588.1"/>
    </source>
</evidence>
<dbReference type="EMBL" id="CAJFCJ010000002">
    <property type="protein sequence ID" value="CAD5112588.1"/>
    <property type="molecule type" value="Genomic_DNA"/>
</dbReference>
<dbReference type="GO" id="GO:0032543">
    <property type="term" value="P:mitochondrial translation"/>
    <property type="evidence" value="ECO:0007669"/>
    <property type="project" value="TreeGrafter"/>
</dbReference>
<sequence>MPRFGLNVGLAIRLARRGCTNRPFYHIIVQNAHRNPDTGKVLEEIGSYDPMVNRYKEKLVSVNFDRLKFYYASGATIHKDVSHLLGLSGFFPISPKTIIDAQRNREKLAAGEKLNDEPPELLLHETLKSEIEKKRTE</sequence>
<reference evidence="8 9" key="1">
    <citation type="submission" date="2020-08" db="EMBL/GenBank/DDBJ databases">
        <authorList>
            <person name="Hejnol A."/>
        </authorList>
    </citation>
    <scope>NUCLEOTIDE SEQUENCE [LARGE SCALE GENOMIC DNA]</scope>
</reference>
<dbReference type="GO" id="GO:0005763">
    <property type="term" value="C:mitochondrial small ribosomal subunit"/>
    <property type="evidence" value="ECO:0007669"/>
    <property type="project" value="TreeGrafter"/>
</dbReference>
<comment type="similarity">
    <text evidence="2">Belongs to the bacterial ribosomal protein bS16 family.</text>
</comment>
<dbReference type="PANTHER" id="PTHR12919">
    <property type="entry name" value="30S RIBOSOMAL PROTEIN S16"/>
    <property type="match status" value="1"/>
</dbReference>
<evidence type="ECO:0000256" key="5">
    <source>
        <dbReference type="ARBA" id="ARBA00023274"/>
    </source>
</evidence>
<evidence type="ECO:0000256" key="3">
    <source>
        <dbReference type="ARBA" id="ARBA00022980"/>
    </source>
</evidence>
<dbReference type="Proteomes" id="UP000549394">
    <property type="component" value="Unassembled WGS sequence"/>
</dbReference>
<evidence type="ECO:0000256" key="2">
    <source>
        <dbReference type="ARBA" id="ARBA00006668"/>
    </source>
</evidence>
<evidence type="ECO:0000256" key="4">
    <source>
        <dbReference type="ARBA" id="ARBA00023128"/>
    </source>
</evidence>
<organism evidence="8 9">
    <name type="scientific">Dimorphilus gyrociliatus</name>
    <dbReference type="NCBI Taxonomy" id="2664684"/>
    <lineage>
        <taxon>Eukaryota</taxon>
        <taxon>Metazoa</taxon>
        <taxon>Spiralia</taxon>
        <taxon>Lophotrochozoa</taxon>
        <taxon>Annelida</taxon>
        <taxon>Polychaeta</taxon>
        <taxon>Polychaeta incertae sedis</taxon>
        <taxon>Dinophilidae</taxon>
        <taxon>Dimorphilus</taxon>
    </lineage>
</organism>
<dbReference type="SUPFAM" id="SSF54565">
    <property type="entry name" value="Ribosomal protein S16"/>
    <property type="match status" value="1"/>
</dbReference>
<accession>A0A7I8VB83</accession>
<keyword evidence="4" id="KW-0496">Mitochondrion</keyword>
<keyword evidence="9" id="KW-1185">Reference proteome</keyword>
<protein>
    <recommendedName>
        <fullName evidence="6">Small ribosomal subunit protein bS16m</fullName>
    </recommendedName>
    <alternativeName>
        <fullName evidence="7">28S ribosomal protein S16, mitochondrial</fullName>
    </alternativeName>
</protein>
<comment type="subcellular location">
    <subcellularLocation>
        <location evidence="1">Mitochondrion</location>
    </subcellularLocation>
</comment>
<keyword evidence="3" id="KW-0689">Ribosomal protein</keyword>
<dbReference type="NCBIfam" id="TIGR00002">
    <property type="entry name" value="S16"/>
    <property type="match status" value="1"/>
</dbReference>